<feature type="transmembrane region" description="Helical" evidence="10">
    <location>
        <begin position="250"/>
        <end position="270"/>
    </location>
</feature>
<evidence type="ECO:0000256" key="8">
    <source>
        <dbReference type="ARBA" id="ARBA00023136"/>
    </source>
</evidence>
<comment type="subcellular location">
    <subcellularLocation>
        <location evidence="10">Mitochondrion inner membrane</location>
        <topology evidence="10">Multi-pass membrane protein</topology>
    </subcellularLocation>
</comment>
<keyword evidence="13" id="KW-1185">Reference proteome</keyword>
<comment type="subunit">
    <text evidence="10">Homooligomer.</text>
</comment>
<evidence type="ECO:0000256" key="10">
    <source>
        <dbReference type="RuleBase" id="RU364128"/>
    </source>
</evidence>
<dbReference type="InterPro" id="IPR008839">
    <property type="entry name" value="MDM33_fungi"/>
</dbReference>
<evidence type="ECO:0000256" key="1">
    <source>
        <dbReference type="ARBA" id="ARBA00007472"/>
    </source>
</evidence>
<keyword evidence="5 10" id="KW-1133">Transmembrane helix</keyword>
<evidence type="ECO:0000256" key="9">
    <source>
        <dbReference type="ARBA" id="ARBA00024807"/>
    </source>
</evidence>
<evidence type="ECO:0000256" key="3">
    <source>
        <dbReference type="ARBA" id="ARBA00022792"/>
    </source>
</evidence>
<sequence>MLSRPLSRSPFLRHFSASRATWNVQSAKADSSRNVDSPASLQTAPQADTKSDGTRTDEHLPTFSDSSSFSKHEVPPRSPNQLDLVKQRLRSWTEQAAIALRLKADNFTASTKTTFSQLGSELNRVTGYDEIEVLKRGIVEQEERINITREAAKKAKLAFEDAVAQRANSQREVNDLLTRKSTWGDSDVGRFTTLVRQDHLYEQEEARAKAAVDVIEAAVEREFSQLLRAILARYHEEQVWSDKIRSASTYGSLAALGLNMLVFIMAIIVVEPWKRRRLAQTFERKIEELSGENEARLDASMRSISQQISEQVRLLDALKDESTRRIEAVSELEVSPETHEPVTNVGLRSWGISHRQLEVAAVGAGAFAIGILSSLVLGR</sequence>
<keyword evidence="2 10" id="KW-0812">Transmembrane</keyword>
<keyword evidence="4 10" id="KW-0809">Transit peptide</keyword>
<proteinExistence type="inferred from homology"/>
<dbReference type="EMBL" id="KN817603">
    <property type="protein sequence ID" value="KJA17491.1"/>
    <property type="molecule type" value="Genomic_DNA"/>
</dbReference>
<comment type="similarity">
    <text evidence="1 10">Belongs to the SHE9 family.</text>
</comment>
<dbReference type="GO" id="GO:0007007">
    <property type="term" value="P:inner mitochondrial membrane organization"/>
    <property type="evidence" value="ECO:0007669"/>
    <property type="project" value="TreeGrafter"/>
</dbReference>
<evidence type="ECO:0000313" key="12">
    <source>
        <dbReference type="EMBL" id="KJA17491.1"/>
    </source>
</evidence>
<keyword evidence="6" id="KW-0175">Coiled coil</keyword>
<keyword evidence="8 10" id="KW-0472">Membrane</keyword>
<reference evidence="13" key="1">
    <citation type="submission" date="2014-04" db="EMBL/GenBank/DDBJ databases">
        <title>Evolutionary Origins and Diversification of the Mycorrhizal Mutualists.</title>
        <authorList>
            <consortium name="DOE Joint Genome Institute"/>
            <consortium name="Mycorrhizal Genomics Consortium"/>
            <person name="Kohler A."/>
            <person name="Kuo A."/>
            <person name="Nagy L.G."/>
            <person name="Floudas D."/>
            <person name="Copeland A."/>
            <person name="Barry K.W."/>
            <person name="Cichocki N."/>
            <person name="Veneault-Fourrey C."/>
            <person name="LaButti K."/>
            <person name="Lindquist E.A."/>
            <person name="Lipzen A."/>
            <person name="Lundell T."/>
            <person name="Morin E."/>
            <person name="Murat C."/>
            <person name="Riley R."/>
            <person name="Ohm R."/>
            <person name="Sun H."/>
            <person name="Tunlid A."/>
            <person name="Henrissat B."/>
            <person name="Grigoriev I.V."/>
            <person name="Hibbett D.S."/>
            <person name="Martin F."/>
        </authorList>
    </citation>
    <scope>NUCLEOTIDE SEQUENCE [LARGE SCALE GENOMIC DNA]</scope>
    <source>
        <strain evidence="13">FD-334 SS-4</strain>
    </source>
</reference>
<evidence type="ECO:0000256" key="7">
    <source>
        <dbReference type="ARBA" id="ARBA00023128"/>
    </source>
</evidence>
<dbReference type="STRING" id="945553.A0A0D2NLF6"/>
<keyword evidence="3 10" id="KW-0999">Mitochondrion inner membrane</keyword>
<dbReference type="Pfam" id="PF05546">
    <property type="entry name" value="She9_MDM33"/>
    <property type="match status" value="1"/>
</dbReference>
<evidence type="ECO:0000313" key="13">
    <source>
        <dbReference type="Proteomes" id="UP000054270"/>
    </source>
</evidence>
<keyword evidence="7 10" id="KW-0496">Mitochondrion</keyword>
<evidence type="ECO:0000256" key="4">
    <source>
        <dbReference type="ARBA" id="ARBA00022946"/>
    </source>
</evidence>
<evidence type="ECO:0000256" key="11">
    <source>
        <dbReference type="SAM" id="MobiDB-lite"/>
    </source>
</evidence>
<comment type="function">
    <text evidence="9">Required for the maintenance of the structure of the mitochondrial inner membrane. Involved in mitochondrial morphology. Causes growth arrest when highly overexpressed.</text>
</comment>
<feature type="transmembrane region" description="Helical" evidence="10">
    <location>
        <begin position="357"/>
        <end position="377"/>
    </location>
</feature>
<dbReference type="Proteomes" id="UP000054270">
    <property type="component" value="Unassembled WGS sequence"/>
</dbReference>
<feature type="region of interest" description="Disordered" evidence="11">
    <location>
        <begin position="28"/>
        <end position="82"/>
    </location>
</feature>
<name>A0A0D2NLF6_HYPSF</name>
<gene>
    <name evidence="12" type="ORF">HYPSUDRAFT_46453</name>
</gene>
<dbReference type="PANTHER" id="PTHR31961:SF3">
    <property type="entry name" value="SENSITIVE TO HIGH EXPRESSION PROTEIN 9, MITOCHONDRIAL"/>
    <property type="match status" value="1"/>
</dbReference>
<feature type="compositionally biased region" description="Basic and acidic residues" evidence="11">
    <location>
        <begin position="49"/>
        <end position="60"/>
    </location>
</feature>
<evidence type="ECO:0000256" key="2">
    <source>
        <dbReference type="ARBA" id="ARBA00022692"/>
    </source>
</evidence>
<dbReference type="GO" id="GO:0005743">
    <property type="term" value="C:mitochondrial inner membrane"/>
    <property type="evidence" value="ECO:0007669"/>
    <property type="project" value="UniProtKB-SubCell"/>
</dbReference>
<dbReference type="AlphaFoldDB" id="A0A0D2NLF6"/>
<evidence type="ECO:0000256" key="6">
    <source>
        <dbReference type="ARBA" id="ARBA00023054"/>
    </source>
</evidence>
<dbReference type="OrthoDB" id="5595506at2759"/>
<evidence type="ECO:0000256" key="5">
    <source>
        <dbReference type="ARBA" id="ARBA00022989"/>
    </source>
</evidence>
<dbReference type="PANTHER" id="PTHR31961">
    <property type="entry name" value="SENSITIVE TO HIGH EXPRESSION PROTEIN 9, MITOCHONDRIAL"/>
    <property type="match status" value="1"/>
</dbReference>
<protein>
    <recommendedName>
        <fullName evidence="10">Sensitive to high expression protein 9, mitochondrial</fullName>
    </recommendedName>
</protein>
<organism evidence="12 13">
    <name type="scientific">Hypholoma sublateritium (strain FD-334 SS-4)</name>
    <dbReference type="NCBI Taxonomy" id="945553"/>
    <lineage>
        <taxon>Eukaryota</taxon>
        <taxon>Fungi</taxon>
        <taxon>Dikarya</taxon>
        <taxon>Basidiomycota</taxon>
        <taxon>Agaricomycotina</taxon>
        <taxon>Agaricomycetes</taxon>
        <taxon>Agaricomycetidae</taxon>
        <taxon>Agaricales</taxon>
        <taxon>Agaricineae</taxon>
        <taxon>Strophariaceae</taxon>
        <taxon>Hypholoma</taxon>
    </lineage>
</organism>
<feature type="compositionally biased region" description="Polar residues" evidence="11">
    <location>
        <begin position="28"/>
        <end position="48"/>
    </location>
</feature>
<accession>A0A0D2NLF6</accession>